<dbReference type="InterPro" id="IPR001126">
    <property type="entry name" value="UmuC"/>
</dbReference>
<keyword evidence="3" id="KW-0741">SOS mutagenesis</keyword>
<evidence type="ECO:0000259" key="6">
    <source>
        <dbReference type="PROSITE" id="PS50173"/>
    </source>
</evidence>
<organism evidence="7 8">
    <name type="scientific">Arundinibacter roseus</name>
    <dbReference type="NCBI Taxonomy" id="2070510"/>
    <lineage>
        <taxon>Bacteria</taxon>
        <taxon>Pseudomonadati</taxon>
        <taxon>Bacteroidota</taxon>
        <taxon>Cytophagia</taxon>
        <taxon>Cytophagales</taxon>
        <taxon>Spirosomataceae</taxon>
        <taxon>Arundinibacter</taxon>
    </lineage>
</organism>
<sequence>MYALIDCNNFYASCERVFNPKINGKPIVVLSNNDGCVIARSNEAKALGIEMGTPGFLNEELFQKNNIHVYSSNYALYGDMSARVMQVLYSMVPAMEIYSIDEAFVELGNMPYTNVTELALNIKNTIFQYTGIPVCIGIAPTKTLAKIANRFAKKRSDNGVYIIGNETIREYTLSQTQVDDVWGVGRQYANLLREYNINTALELANANLNWIKKHMSIVGERMVRELCGQSCYQLDDQPQPKKGICTSRSFGHPVTEFKVLEEAVATFAARCAEKLRRQNSAANLIHVFVFTNRFRTDQPQYHGNRVIQFPVASNSSIEMIAYALKALKIIFREKYNYKKAGVMVSGIVPEGQIQTDLFAFDEKKRAIDRKAMMALDKLNRRMGRDSIKVAKMGYDRSWHLKQERRSRRYTTRWEELLEV</sequence>
<dbReference type="PROSITE" id="PS50173">
    <property type="entry name" value="UMUC"/>
    <property type="match status" value="1"/>
</dbReference>
<dbReference type="GO" id="GO:0005829">
    <property type="term" value="C:cytosol"/>
    <property type="evidence" value="ECO:0007669"/>
    <property type="project" value="TreeGrafter"/>
</dbReference>
<dbReference type="RefSeq" id="WP_132121676.1">
    <property type="nucleotide sequence ID" value="NZ_SMJU01000018.1"/>
</dbReference>
<dbReference type="Proteomes" id="UP000295706">
    <property type="component" value="Unassembled WGS sequence"/>
</dbReference>
<dbReference type="PANTHER" id="PTHR11076">
    <property type="entry name" value="DNA REPAIR POLYMERASE UMUC / TRANSFERASE FAMILY MEMBER"/>
    <property type="match status" value="1"/>
</dbReference>
<dbReference type="Pfam" id="PF13438">
    <property type="entry name" value="DUF4113"/>
    <property type="match status" value="1"/>
</dbReference>
<evidence type="ECO:0000313" key="8">
    <source>
        <dbReference type="Proteomes" id="UP000295706"/>
    </source>
</evidence>
<dbReference type="GO" id="GO:0042276">
    <property type="term" value="P:error-prone translesion synthesis"/>
    <property type="evidence" value="ECO:0007669"/>
    <property type="project" value="TreeGrafter"/>
</dbReference>
<gene>
    <name evidence="7" type="ORF">EZE20_21625</name>
</gene>
<keyword evidence="4" id="KW-0234">DNA repair</keyword>
<dbReference type="EMBL" id="SMJU01000018">
    <property type="protein sequence ID" value="TDB60074.1"/>
    <property type="molecule type" value="Genomic_DNA"/>
</dbReference>
<comment type="similarity">
    <text evidence="1">Belongs to the DNA polymerase type-Y family.</text>
</comment>
<dbReference type="SUPFAM" id="SSF56672">
    <property type="entry name" value="DNA/RNA polymerases"/>
    <property type="match status" value="1"/>
</dbReference>
<protein>
    <submittedName>
        <fullName evidence="7">Y-family DNA polymerase</fullName>
    </submittedName>
</protein>
<dbReference type="InterPro" id="IPR043502">
    <property type="entry name" value="DNA/RNA_pol_sf"/>
</dbReference>
<dbReference type="OrthoDB" id="9808813at2"/>
<evidence type="ECO:0000256" key="4">
    <source>
        <dbReference type="ARBA" id="ARBA00023204"/>
    </source>
</evidence>
<evidence type="ECO:0000256" key="2">
    <source>
        <dbReference type="ARBA" id="ARBA00022763"/>
    </source>
</evidence>
<dbReference type="PANTHER" id="PTHR11076:SF34">
    <property type="entry name" value="PROTEIN UMUC"/>
    <property type="match status" value="1"/>
</dbReference>
<proteinExistence type="inferred from homology"/>
<evidence type="ECO:0000256" key="5">
    <source>
        <dbReference type="ARBA" id="ARBA00023236"/>
    </source>
</evidence>
<dbReference type="GO" id="GO:0003887">
    <property type="term" value="F:DNA-directed DNA polymerase activity"/>
    <property type="evidence" value="ECO:0007669"/>
    <property type="project" value="TreeGrafter"/>
</dbReference>
<dbReference type="Gene3D" id="1.10.150.20">
    <property type="entry name" value="5' to 3' exonuclease, C-terminal subdomain"/>
    <property type="match status" value="1"/>
</dbReference>
<dbReference type="AlphaFoldDB" id="A0A4R4JYW3"/>
<dbReference type="InterPro" id="IPR017961">
    <property type="entry name" value="DNA_pol_Y-fam_little_finger"/>
</dbReference>
<dbReference type="GO" id="GO:0003684">
    <property type="term" value="F:damaged DNA binding"/>
    <property type="evidence" value="ECO:0007669"/>
    <property type="project" value="InterPro"/>
</dbReference>
<dbReference type="GO" id="GO:0009432">
    <property type="term" value="P:SOS response"/>
    <property type="evidence" value="ECO:0007669"/>
    <property type="project" value="UniProtKB-KW"/>
</dbReference>
<comment type="caution">
    <text evidence="7">The sequence shown here is derived from an EMBL/GenBank/DDBJ whole genome shotgun (WGS) entry which is preliminary data.</text>
</comment>
<dbReference type="InterPro" id="IPR050116">
    <property type="entry name" value="DNA_polymerase-Y"/>
</dbReference>
<keyword evidence="2" id="KW-0227">DNA damage</keyword>
<dbReference type="GO" id="GO:0006281">
    <property type="term" value="P:DNA repair"/>
    <property type="evidence" value="ECO:0007669"/>
    <property type="project" value="UniProtKB-KW"/>
</dbReference>
<keyword evidence="5" id="KW-0742">SOS response</keyword>
<dbReference type="Pfam" id="PF11799">
    <property type="entry name" value="IMS_C"/>
    <property type="match status" value="1"/>
</dbReference>
<dbReference type="Gene3D" id="3.40.1170.60">
    <property type="match status" value="1"/>
</dbReference>
<name>A0A4R4JYW3_9BACT</name>
<reference evidence="7 8" key="1">
    <citation type="submission" date="2019-02" db="EMBL/GenBank/DDBJ databases">
        <title>Arundinibacter roseus gen. nov., sp. nov., a new member of the family Cytophagaceae.</title>
        <authorList>
            <person name="Szuroczki S."/>
            <person name="Khayer B."/>
            <person name="Sproer C."/>
            <person name="Toumi M."/>
            <person name="Szabo A."/>
            <person name="Felfoldi T."/>
            <person name="Schumann P."/>
            <person name="Toth E."/>
        </authorList>
    </citation>
    <scope>NUCLEOTIDE SEQUENCE [LARGE SCALE GENOMIC DNA]</scope>
    <source>
        <strain evidence="7 8">DMA-k-7a</strain>
    </source>
</reference>
<dbReference type="Pfam" id="PF00817">
    <property type="entry name" value="IMS"/>
    <property type="match status" value="1"/>
</dbReference>
<evidence type="ECO:0000256" key="1">
    <source>
        <dbReference type="ARBA" id="ARBA00010945"/>
    </source>
</evidence>
<dbReference type="InterPro" id="IPR043128">
    <property type="entry name" value="Rev_trsase/Diguanyl_cyclase"/>
</dbReference>
<accession>A0A4R4JYW3</accession>
<keyword evidence="8" id="KW-1185">Reference proteome</keyword>
<dbReference type="CDD" id="cd01700">
    <property type="entry name" value="PolY_Pol_V_umuC"/>
    <property type="match status" value="1"/>
</dbReference>
<dbReference type="Gene3D" id="3.30.70.270">
    <property type="match status" value="1"/>
</dbReference>
<feature type="domain" description="UmuC" evidence="6">
    <location>
        <begin position="2"/>
        <end position="185"/>
    </location>
</feature>
<evidence type="ECO:0000256" key="3">
    <source>
        <dbReference type="ARBA" id="ARBA00023199"/>
    </source>
</evidence>
<evidence type="ECO:0000313" key="7">
    <source>
        <dbReference type="EMBL" id="TDB60074.1"/>
    </source>
</evidence>
<dbReference type="InterPro" id="IPR025188">
    <property type="entry name" value="DUF4113"/>
</dbReference>